<dbReference type="GO" id="GO:0005524">
    <property type="term" value="F:ATP binding"/>
    <property type="evidence" value="ECO:0007669"/>
    <property type="project" value="UniProtKB-UniRule"/>
</dbReference>
<dbReference type="EMBL" id="SNSC02000024">
    <property type="protein sequence ID" value="TID14051.1"/>
    <property type="molecule type" value="Genomic_DNA"/>
</dbReference>
<dbReference type="SUPFAM" id="SSF56112">
    <property type="entry name" value="Protein kinase-like (PK-like)"/>
    <property type="match status" value="1"/>
</dbReference>
<evidence type="ECO:0000259" key="6">
    <source>
        <dbReference type="PROSITE" id="PS50011"/>
    </source>
</evidence>
<keyword evidence="2 3" id="KW-0067">ATP-binding</keyword>
<evidence type="ECO:0000256" key="1">
    <source>
        <dbReference type="ARBA" id="ARBA00022741"/>
    </source>
</evidence>
<proteinExistence type="inferred from homology"/>
<protein>
    <submittedName>
        <fullName evidence="7">Ca/Cm-dependent protein kinase B</fullName>
    </submittedName>
</protein>
<feature type="compositionally biased region" description="Gly residues" evidence="5">
    <location>
        <begin position="361"/>
        <end position="370"/>
    </location>
</feature>
<organism evidence="7 8">
    <name type="scientific">Venturia nashicola</name>
    <dbReference type="NCBI Taxonomy" id="86259"/>
    <lineage>
        <taxon>Eukaryota</taxon>
        <taxon>Fungi</taxon>
        <taxon>Dikarya</taxon>
        <taxon>Ascomycota</taxon>
        <taxon>Pezizomycotina</taxon>
        <taxon>Dothideomycetes</taxon>
        <taxon>Pleosporomycetidae</taxon>
        <taxon>Venturiales</taxon>
        <taxon>Venturiaceae</taxon>
        <taxon>Venturia</taxon>
    </lineage>
</organism>
<dbReference type="FunFam" id="3.30.200.20:FF:000153">
    <property type="entry name" value="Calcium/calmodulin-dependent protein kinase type I"/>
    <property type="match status" value="1"/>
</dbReference>
<evidence type="ECO:0000256" key="5">
    <source>
        <dbReference type="SAM" id="MobiDB-lite"/>
    </source>
</evidence>
<comment type="similarity">
    <text evidence="4">Belongs to the protein kinase superfamily.</text>
</comment>
<dbReference type="GO" id="GO:0004674">
    <property type="term" value="F:protein serine/threonine kinase activity"/>
    <property type="evidence" value="ECO:0007669"/>
    <property type="project" value="UniProtKB-KW"/>
</dbReference>
<evidence type="ECO:0000256" key="2">
    <source>
        <dbReference type="ARBA" id="ARBA00022840"/>
    </source>
</evidence>
<evidence type="ECO:0000256" key="4">
    <source>
        <dbReference type="RuleBase" id="RU000304"/>
    </source>
</evidence>
<feature type="binding site" evidence="3">
    <location>
        <position position="44"/>
    </location>
    <ligand>
        <name>ATP</name>
        <dbReference type="ChEBI" id="CHEBI:30616"/>
    </ligand>
</feature>
<dbReference type="AlphaFoldDB" id="A0A4Z1NMQ6"/>
<dbReference type="PROSITE" id="PS00107">
    <property type="entry name" value="PROTEIN_KINASE_ATP"/>
    <property type="match status" value="1"/>
</dbReference>
<dbReference type="PROSITE" id="PS00108">
    <property type="entry name" value="PROTEIN_KINASE_ST"/>
    <property type="match status" value="1"/>
</dbReference>
<feature type="domain" description="Protein kinase" evidence="6">
    <location>
        <begin position="15"/>
        <end position="276"/>
    </location>
</feature>
<accession>A0A4Z1NMQ6</accession>
<dbReference type="CDD" id="cd05117">
    <property type="entry name" value="STKc_CAMK"/>
    <property type="match status" value="1"/>
</dbReference>
<dbReference type="STRING" id="86259.A0A4Z1NMQ6"/>
<sequence>MAAKPPSAQVQPCRYKTGKTLGAGSYSVVKECVHIDTGRYYAAKVINKRLMAGREHMVRNEIAVLKKVSMGHQNILTLVDYFETMNNLYLVTDLALGGELFDRICRKGSYYESDAADLMRATLSAVAYLHDHGIVHRDLKPENLLFRTPEDNADLLIADFGLSRIMDEEQFHVLTTTCGTPGYMAPEIFKKTGHGKPVDIWAIGVITYFLLCGYTPFDRDSNLEEMQAILVADYSFTPIEYWRGVSNTAREFIRRCLTTDPHSRMTAHEALNHPWIKEDDEPKEESVGGGEKVDLLPTVRKNFNARVKLHAAIDTIRAINQLRAGQGVVQMNGARSGEPARGTPGPPLPAQPKADEMEGVEGTGQLGSAGGQPQEAAEKMDIDSRGHGRGQTEEQIKEQERKIKATMQGLWGKR</sequence>
<dbReference type="Proteomes" id="UP000298493">
    <property type="component" value="Unassembled WGS sequence"/>
</dbReference>
<dbReference type="PROSITE" id="PS50011">
    <property type="entry name" value="PROTEIN_KINASE_DOM"/>
    <property type="match status" value="1"/>
</dbReference>
<dbReference type="InterPro" id="IPR008271">
    <property type="entry name" value="Ser/Thr_kinase_AS"/>
</dbReference>
<dbReference type="OrthoDB" id="40902at2759"/>
<dbReference type="FunFam" id="1.10.510.10:FF:000257">
    <property type="entry name" value="Calcium/calmodulin-dependent protein kinase type I"/>
    <property type="match status" value="1"/>
</dbReference>
<comment type="caution">
    <text evidence="7">The sequence shown here is derived from an EMBL/GenBank/DDBJ whole genome shotgun (WGS) entry which is preliminary data.</text>
</comment>
<dbReference type="Pfam" id="PF00069">
    <property type="entry name" value="Pkinase"/>
    <property type="match status" value="1"/>
</dbReference>
<reference evidence="7 8" key="1">
    <citation type="submission" date="2019-04" db="EMBL/GenBank/DDBJ databases">
        <title>High contiguity whole genome sequence and gene annotation resource for two Venturia nashicola isolates.</title>
        <authorList>
            <person name="Prokchorchik M."/>
            <person name="Won K."/>
            <person name="Lee Y."/>
            <person name="Choi E.D."/>
            <person name="Segonzac C."/>
            <person name="Sohn K.H."/>
        </authorList>
    </citation>
    <scope>NUCLEOTIDE SEQUENCE [LARGE SCALE GENOMIC DNA]</scope>
    <source>
        <strain evidence="7 8">PRI2</strain>
    </source>
</reference>
<feature type="region of interest" description="Disordered" evidence="5">
    <location>
        <begin position="334"/>
        <end position="400"/>
    </location>
</feature>
<keyword evidence="1 3" id="KW-0547">Nucleotide-binding</keyword>
<dbReference type="PANTHER" id="PTHR24347">
    <property type="entry name" value="SERINE/THREONINE-PROTEIN KINASE"/>
    <property type="match status" value="1"/>
</dbReference>
<evidence type="ECO:0000313" key="7">
    <source>
        <dbReference type="EMBL" id="TID14051.1"/>
    </source>
</evidence>
<keyword evidence="8" id="KW-1185">Reference proteome</keyword>
<dbReference type="Gene3D" id="1.10.510.10">
    <property type="entry name" value="Transferase(Phosphotransferase) domain 1"/>
    <property type="match status" value="1"/>
</dbReference>
<name>A0A4Z1NMQ6_9PEZI</name>
<gene>
    <name evidence="7" type="ORF">E6O75_ATG07283</name>
</gene>
<evidence type="ECO:0000256" key="3">
    <source>
        <dbReference type="PROSITE-ProRule" id="PRU10141"/>
    </source>
</evidence>
<keyword evidence="4" id="KW-0723">Serine/threonine-protein kinase</keyword>
<dbReference type="SMART" id="SM00220">
    <property type="entry name" value="S_TKc"/>
    <property type="match status" value="1"/>
</dbReference>
<keyword evidence="7" id="KW-0808">Transferase</keyword>
<dbReference type="InterPro" id="IPR000719">
    <property type="entry name" value="Prot_kinase_dom"/>
</dbReference>
<dbReference type="InterPro" id="IPR017441">
    <property type="entry name" value="Protein_kinase_ATP_BS"/>
</dbReference>
<feature type="compositionally biased region" description="Basic and acidic residues" evidence="5">
    <location>
        <begin position="376"/>
        <end position="400"/>
    </location>
</feature>
<dbReference type="InterPro" id="IPR011009">
    <property type="entry name" value="Kinase-like_dom_sf"/>
</dbReference>
<keyword evidence="7" id="KW-0418">Kinase</keyword>
<evidence type="ECO:0000313" key="8">
    <source>
        <dbReference type="Proteomes" id="UP000298493"/>
    </source>
</evidence>
<dbReference type="Gene3D" id="3.30.200.20">
    <property type="entry name" value="Phosphorylase Kinase, domain 1"/>
    <property type="match status" value="1"/>
</dbReference>